<dbReference type="InterPro" id="IPR003368">
    <property type="entry name" value="POMP_repeat"/>
</dbReference>
<dbReference type="Proteomes" id="UP000001931">
    <property type="component" value="Chromosome"/>
</dbReference>
<evidence type="ECO:0000256" key="6">
    <source>
        <dbReference type="ARBA" id="ARBA00023136"/>
    </source>
</evidence>
<feature type="region of interest" description="Disordered" evidence="8">
    <location>
        <begin position="1"/>
        <end position="63"/>
    </location>
</feature>
<dbReference type="Pfam" id="PF02415">
    <property type="entry name" value="Chlam_PMP"/>
    <property type="match status" value="1"/>
</dbReference>
<evidence type="ECO:0000313" key="10">
    <source>
        <dbReference type="Proteomes" id="UP000001931"/>
    </source>
</evidence>
<keyword evidence="6" id="KW-0472">Membrane</keyword>
<evidence type="ECO:0000256" key="3">
    <source>
        <dbReference type="ARBA" id="ARBA00004613"/>
    </source>
</evidence>
<keyword evidence="10" id="KW-1185">Reference proteome</keyword>
<evidence type="ECO:0000256" key="7">
    <source>
        <dbReference type="ARBA" id="ARBA00023237"/>
    </source>
</evidence>
<reference evidence="9 10" key="1">
    <citation type="journal article" date="2006" name="J. Bacteriol.">
        <title>The genome sequence of Methanosphaera stadtmanae reveals why this human intestinal archaeon is restricted to methanol and H2 for methane formation and ATP synthesis.</title>
        <authorList>
            <person name="Fricke W.F."/>
            <person name="Seedorf H."/>
            <person name="Henne A."/>
            <person name="Kruer M."/>
            <person name="Liesegang H."/>
            <person name="Hedderich R."/>
            <person name="Gottschalk G."/>
            <person name="Thauer R.K."/>
        </authorList>
    </citation>
    <scope>NUCLEOTIDE SEQUENCE [LARGE SCALE GENOMIC DNA]</scope>
    <source>
        <strain evidence="10">ATCC 43021 / DSM 3091 / JCM 11832 / MCB-3</strain>
    </source>
</reference>
<feature type="compositionally biased region" description="Polar residues" evidence="8">
    <location>
        <begin position="19"/>
        <end position="35"/>
    </location>
</feature>
<proteinExistence type="predicted"/>
<sequence>MPNTSLSIEKTNIKEDTNNIKSSDNIKTSQQTTKNLENKKDTSKDKTPVKTIKQDTQNTTSNVNNYDELKNTINSAKDKEVTISIGKDITTTDDTLNISGNNTKVTINGNGNKIRSDDENHFITVNKGTTLTIKNLIVYGCGLDGNGGAISNYGTLEVINCTFEENNGYMMGGAIYNENNLTVINSTFIKNFASFFGGAIYNSAKLTVFNSIFIQNNADDGGAIHITAPKSRNAQTYIDNSIFTENSAGNGGAIYAEDGVAYINNSRLLNNGGNNAIYSSSSCKANYLTVENTYISGTQKNLLDSEELEEDALYPHEINLINNTFTSKVDTHIIIDVLKNSYKNVTINITGLNRFNTQIGNETVKIYENENLLSTIDLVDGSATTNLNLPTGKHDITVVYDGNENLYMPSTNTTTIDAAKEPTGMDIYTLNSITTNTTVKVGVHDSKRKTITNGLIEVYDVEDNLVSKGSLVNGTYMINLKPEAGIQKYTIKYLGDTKYNASTIIKSLNIRKEKISMDLYTLKASTVNTTLKILIKDSSKNPLKSGVMVVNDTTTGVVVNTGNIVNGEYIINLTPTAGAHRYRILYVGDDTYKEVAILKTINVLKEKVGMDLYTLKAVTTNTTLKILIKDSSKNPLKSGVMVVNDTTTGVVVSTGNIVNGEYIINMTPTAGAHRYRILYVGDDIYRQVAILKTINVVKDNSAMDIYTLNTTTTNTQFKIVTRNFNKQSINNGTIEVYDTKGSIVSRANVVNGMCIVNLTPTAGAHRYRILYVGDDIYRQVAILKTINVVKDNSAMDIYTLNTTTTNTQFKIVTRNFNKQSINNGTIEVYDTKGSIVSRANVVNGMCIVNLTPTAGAHKYTFKFTNNTMYKDSQVVKSVTISKTKTSIKLSTTSKTTTNTTLVIDVWDTKNMPVKIGSVNVVYMGSVIASANLVNGQAKTTLKLPQGSQKLTVNYLSNDIYAPSTVNGTITIKP</sequence>
<organism evidence="9 10">
    <name type="scientific">Methanosphaera stadtmanae (strain ATCC 43021 / DSM 3091 / JCM 11832 / MCB-3)</name>
    <dbReference type="NCBI Taxonomy" id="339860"/>
    <lineage>
        <taxon>Archaea</taxon>
        <taxon>Methanobacteriati</taxon>
        <taxon>Methanobacteriota</taxon>
        <taxon>Methanomada group</taxon>
        <taxon>Methanobacteria</taxon>
        <taxon>Methanobacteriales</taxon>
        <taxon>Methanobacteriaceae</taxon>
        <taxon>Methanosphaera</taxon>
    </lineage>
</organism>
<keyword evidence="4" id="KW-0964">Secreted</keyword>
<feature type="compositionally biased region" description="Polar residues" evidence="8">
    <location>
        <begin position="54"/>
        <end position="63"/>
    </location>
</feature>
<dbReference type="AlphaFoldDB" id="Q2NFU3"/>
<evidence type="ECO:0000256" key="1">
    <source>
        <dbReference type="ARBA" id="ARBA00004196"/>
    </source>
</evidence>
<comment type="subcellular location">
    <subcellularLocation>
        <location evidence="1">Cell envelope</location>
    </subcellularLocation>
    <subcellularLocation>
        <location evidence="2">Cell outer membrane</location>
    </subcellularLocation>
    <subcellularLocation>
        <location evidence="3">Secreted</location>
    </subcellularLocation>
</comment>
<name>Q2NFU3_METST</name>
<dbReference type="InterPro" id="IPR011050">
    <property type="entry name" value="Pectin_lyase_fold/virulence"/>
</dbReference>
<evidence type="ECO:0000313" key="9">
    <source>
        <dbReference type="EMBL" id="ABC57310.1"/>
    </source>
</evidence>
<feature type="compositionally biased region" description="Polar residues" evidence="8">
    <location>
        <begin position="1"/>
        <end position="10"/>
    </location>
</feature>
<keyword evidence="7" id="KW-0998">Cell outer membrane</keyword>
<keyword evidence="5" id="KW-0732">Signal</keyword>
<evidence type="ECO:0000256" key="4">
    <source>
        <dbReference type="ARBA" id="ARBA00022525"/>
    </source>
</evidence>
<dbReference type="STRING" id="339860.Msp_0922"/>
<dbReference type="HOGENOM" id="CLU_304977_0_0_2"/>
<evidence type="ECO:0000256" key="8">
    <source>
        <dbReference type="SAM" id="MobiDB-lite"/>
    </source>
</evidence>
<feature type="compositionally biased region" description="Basic and acidic residues" evidence="8">
    <location>
        <begin position="36"/>
        <end position="48"/>
    </location>
</feature>
<dbReference type="GO" id="GO:0005576">
    <property type="term" value="C:extracellular region"/>
    <property type="evidence" value="ECO:0007669"/>
    <property type="project" value="UniProtKB-SubCell"/>
</dbReference>
<evidence type="ECO:0000256" key="5">
    <source>
        <dbReference type="ARBA" id="ARBA00022729"/>
    </source>
</evidence>
<dbReference type="eggNOG" id="arCOG02487">
    <property type="taxonomic scope" value="Archaea"/>
</dbReference>
<dbReference type="NCBIfam" id="TIGR01376">
    <property type="entry name" value="POMP_repeat"/>
    <property type="match status" value="1"/>
</dbReference>
<dbReference type="KEGG" id="mst:Msp_0922"/>
<dbReference type="SUPFAM" id="SSF51126">
    <property type="entry name" value="Pectin lyase-like"/>
    <property type="match status" value="1"/>
</dbReference>
<evidence type="ECO:0000256" key="2">
    <source>
        <dbReference type="ARBA" id="ARBA00004442"/>
    </source>
</evidence>
<accession>Q2NFU3</accession>
<gene>
    <name evidence="9" type="ordered locus">Msp_0922</name>
</gene>
<dbReference type="EMBL" id="CP000102">
    <property type="protein sequence ID" value="ABC57310.1"/>
    <property type="molecule type" value="Genomic_DNA"/>
</dbReference>
<protein>
    <submittedName>
        <fullName evidence="9">Member of asn/thr-rich large protein family</fullName>
    </submittedName>
</protein>